<dbReference type="EMBL" id="UINC01223381">
    <property type="protein sequence ID" value="SVE52558.1"/>
    <property type="molecule type" value="Genomic_DNA"/>
</dbReference>
<organism evidence="1">
    <name type="scientific">marine metagenome</name>
    <dbReference type="NCBI Taxonomy" id="408172"/>
    <lineage>
        <taxon>unclassified sequences</taxon>
        <taxon>metagenomes</taxon>
        <taxon>ecological metagenomes</taxon>
    </lineage>
</organism>
<evidence type="ECO:0000313" key="1">
    <source>
        <dbReference type="EMBL" id="SVE52558.1"/>
    </source>
</evidence>
<accession>A0A383E8Y1</accession>
<feature type="non-terminal residue" evidence="1">
    <location>
        <position position="34"/>
    </location>
</feature>
<dbReference type="AlphaFoldDB" id="A0A383E8Y1"/>
<reference evidence="1" key="1">
    <citation type="submission" date="2018-05" db="EMBL/GenBank/DDBJ databases">
        <authorList>
            <person name="Lanie J.A."/>
            <person name="Ng W.-L."/>
            <person name="Kazmierczak K.M."/>
            <person name="Andrzejewski T.M."/>
            <person name="Davidsen T.M."/>
            <person name="Wayne K.J."/>
            <person name="Tettelin H."/>
            <person name="Glass J.I."/>
            <person name="Rusch D."/>
            <person name="Podicherti R."/>
            <person name="Tsui H.-C.T."/>
            <person name="Winkler M.E."/>
        </authorList>
    </citation>
    <scope>NUCLEOTIDE SEQUENCE</scope>
</reference>
<protein>
    <submittedName>
        <fullName evidence="1">Uncharacterized protein</fullName>
    </submittedName>
</protein>
<name>A0A383E8Y1_9ZZZZ</name>
<gene>
    <name evidence="1" type="ORF">METZ01_LOCUS505412</name>
</gene>
<sequence length="34" mass="3875">MKSRPFWDEFAEVAMQRLVGPNEGDPVLVLADTR</sequence>
<proteinExistence type="predicted"/>